<dbReference type="RefSeq" id="WP_228453949.1">
    <property type="nucleotide sequence ID" value="NZ_CACVBY010000026.1"/>
</dbReference>
<sequence>MKNELTWIDRNITPRTGAYKNFVKEMESVSPEHFFRDGERTFTDREKKFMAIHQSKGKEFIQGSNFTLKTFFNSNQDFPIEDKFNTPAELVKFIEKQQLNNKVLIVQNAVKFTETIIDSEATKDKVLSDLWAQELQVKTDLSSGLTYTQIDEKQAHHYRNYEVEAAKLSSEGVHEIEMTDLEENADFFSDEGFEENLIPAYNLPDGWTWNDYDDGSGSLKSPSGHRYYSYDMQNQEYTLPYGRREWTGMRDFYDAPKSLNEFKSYVENEFLLENLQITANQRKAYSEKMEFGTTNGDYSLTNKQLDQIPDVLDGHDLSKN</sequence>
<evidence type="ECO:0000313" key="1">
    <source>
        <dbReference type="EMBL" id="CAA7387147.1"/>
    </source>
</evidence>
<keyword evidence="2" id="KW-1185">Reference proteome</keyword>
<dbReference type="Proteomes" id="UP000445309">
    <property type="component" value="Unassembled WGS sequence"/>
</dbReference>
<dbReference type="EMBL" id="CACVBY010000026">
    <property type="protein sequence ID" value="CAA7387147.1"/>
    <property type="molecule type" value="Genomic_DNA"/>
</dbReference>
<reference evidence="1 2" key="1">
    <citation type="submission" date="2020-01" db="EMBL/GenBank/DDBJ databases">
        <authorList>
            <person name="Rodrigo-Torres L."/>
            <person name="Arahal R. D."/>
            <person name="Lucena T."/>
        </authorList>
    </citation>
    <scope>NUCLEOTIDE SEQUENCE [LARGE SCALE GENOMIC DNA]</scope>
    <source>
        <strain evidence="1 2">CECT 9393</strain>
    </source>
</reference>
<dbReference type="AlphaFoldDB" id="A0A6N4XMX9"/>
<proteinExistence type="predicted"/>
<accession>A0A6N4XMX9</accession>
<evidence type="ECO:0000313" key="2">
    <source>
        <dbReference type="Proteomes" id="UP000445309"/>
    </source>
</evidence>
<name>A0A6N4XMX9_9FLAO</name>
<organism evidence="1 2">
    <name type="scientific">Chryseobacterium fistulae</name>
    <dbReference type="NCBI Taxonomy" id="2675058"/>
    <lineage>
        <taxon>Bacteria</taxon>
        <taxon>Pseudomonadati</taxon>
        <taxon>Bacteroidota</taxon>
        <taxon>Flavobacteriia</taxon>
        <taxon>Flavobacteriales</taxon>
        <taxon>Weeksellaceae</taxon>
        <taxon>Chryseobacterium group</taxon>
        <taxon>Chryseobacterium</taxon>
    </lineage>
</organism>
<protein>
    <submittedName>
        <fullName evidence="1">Uncharacterized protein</fullName>
    </submittedName>
</protein>
<gene>
    <name evidence="1" type="ORF">CHRY9393_01454</name>
</gene>